<evidence type="ECO:0000313" key="1">
    <source>
        <dbReference type="EMBL" id="TQJ06105.1"/>
    </source>
</evidence>
<dbReference type="RefSeq" id="WP_141860155.1">
    <property type="nucleotide sequence ID" value="NZ_BAAAKA010000009.1"/>
</dbReference>
<evidence type="ECO:0008006" key="3">
    <source>
        <dbReference type="Google" id="ProtNLM"/>
    </source>
</evidence>
<dbReference type="OrthoDB" id="7347529at2"/>
<dbReference type="InterPro" id="IPR009467">
    <property type="entry name" value="Glycolipid-bd_prot_put"/>
</dbReference>
<evidence type="ECO:0000313" key="2">
    <source>
        <dbReference type="Proteomes" id="UP000316298"/>
    </source>
</evidence>
<reference evidence="1 2" key="1">
    <citation type="submission" date="2019-06" db="EMBL/GenBank/DDBJ databases">
        <title>Sequencing the genomes of 1000 actinobacteria strains.</title>
        <authorList>
            <person name="Klenk H.-P."/>
        </authorList>
    </citation>
    <scope>NUCLEOTIDE SEQUENCE [LARGE SCALE GENOMIC DNA]</scope>
    <source>
        <strain evidence="1 2">DSM 17305</strain>
    </source>
</reference>
<proteinExistence type="predicted"/>
<dbReference type="Proteomes" id="UP000316298">
    <property type="component" value="Unassembled WGS sequence"/>
</dbReference>
<protein>
    <recommendedName>
        <fullName evidence="3">Glycolipid-binding protein</fullName>
    </recommendedName>
</protein>
<dbReference type="Pfam" id="PF06475">
    <property type="entry name" value="Glycolipid_bind"/>
    <property type="match status" value="1"/>
</dbReference>
<keyword evidence="2" id="KW-1185">Reference proteome</keyword>
<organism evidence="1 2">
    <name type="scientific">Kribbella jejuensis</name>
    <dbReference type="NCBI Taxonomy" id="236068"/>
    <lineage>
        <taxon>Bacteria</taxon>
        <taxon>Bacillati</taxon>
        <taxon>Actinomycetota</taxon>
        <taxon>Actinomycetes</taxon>
        <taxon>Propionibacteriales</taxon>
        <taxon>Kribbellaceae</taxon>
        <taxon>Kribbella</taxon>
    </lineage>
</organism>
<sequence length="188" mass="20893">MKLTALPVAASWTHTGVRTGFEVLFASAGRLRGRTSAREGDLLWYVGYDITVDADWTTESVHAVNSTADGDHEVVLRRTPDGWTVDGTARPDLDGCLDVDFESSAVTNTLPIHRLPFEVGTSYEVPAAFVRAEDLTVTRLEQRYTLTSSDEQRHVFHYESSTFDFECELTYDAAGLVLDYPGIAVRDR</sequence>
<dbReference type="AlphaFoldDB" id="A0A542DSX0"/>
<comment type="caution">
    <text evidence="1">The sequence shown here is derived from an EMBL/GenBank/DDBJ whole genome shotgun (WGS) entry which is preliminary data.</text>
</comment>
<dbReference type="EMBL" id="VFMM01000003">
    <property type="protein sequence ID" value="TQJ06105.1"/>
    <property type="molecule type" value="Genomic_DNA"/>
</dbReference>
<accession>A0A542DSX0</accession>
<dbReference type="SUPFAM" id="SSF159275">
    <property type="entry name" value="PA1994-like"/>
    <property type="match status" value="1"/>
</dbReference>
<name>A0A542DSX0_9ACTN</name>
<gene>
    <name evidence="1" type="ORF">FB475_5758</name>
</gene>